<comment type="caution">
    <text evidence="2">The sequence shown here is derived from an EMBL/GenBank/DDBJ whole genome shotgun (WGS) entry which is preliminary data.</text>
</comment>
<feature type="signal peptide" evidence="1">
    <location>
        <begin position="1"/>
        <end position="17"/>
    </location>
</feature>
<dbReference type="OrthoDB" id="321253at2759"/>
<evidence type="ECO:0000256" key="1">
    <source>
        <dbReference type="SAM" id="SignalP"/>
    </source>
</evidence>
<evidence type="ECO:0000313" key="3">
    <source>
        <dbReference type="Proteomes" id="UP000785679"/>
    </source>
</evidence>
<evidence type="ECO:0008006" key="4">
    <source>
        <dbReference type="Google" id="ProtNLM"/>
    </source>
</evidence>
<dbReference type="EMBL" id="RRYP01009361">
    <property type="protein sequence ID" value="TNV79117.1"/>
    <property type="molecule type" value="Genomic_DNA"/>
</dbReference>
<dbReference type="Gene3D" id="3.15.20.10">
    <property type="entry name" value="Bactericidal permeability-increasing protein, domain 2"/>
    <property type="match status" value="2"/>
</dbReference>
<sequence length="432" mass="47386">MKILLLLISTLCTLSLCHPLSSGHLPSGIAAAVDTQLVTKVKNYLMPMILNFINNEKLPRMDFEGGYVEDVQLDLFVKSNNSLQLNFSEAINGGILTASDIGGTVTAQVKYRALFVNVKAKAIVTFDDNAITLYGELPFTNQTVDGRVLPRVDVQQFDINFDTKKIHIDLEGSLLADIIAIIVRAFKTSILKAISKVIDQEVPALVQESINEQIINSKGFAEIFNNVTLDFSLPASPVVVNDTLELYINGTVFDRSVGYKVPPTPIAELDVDITHKGQMVMDLSSYTVDSLISVVQDKGIFDFTLDGNTFDGAGKAYLTTTIMDGFFPGMVANTDADATVSPSLSNFTLFMQIVKFDVKAISVLASQIGDVNTEELQVFLNVLFRVTIPFINKFMKDGFPMPSEFFGVLAVQQAEFKAFSGYIEASFVPDFI</sequence>
<gene>
    <name evidence="2" type="ORF">FGO68_gene3628</name>
</gene>
<keyword evidence="3" id="KW-1185">Reference proteome</keyword>
<name>A0A8J8NNU7_HALGN</name>
<feature type="chain" id="PRO_5035267867" description="Lipid-binding serum glycoprotein C-terminal domain-containing protein" evidence="1">
    <location>
        <begin position="18"/>
        <end position="432"/>
    </location>
</feature>
<dbReference type="InterPro" id="IPR017943">
    <property type="entry name" value="Bactericidal_perm-incr_a/b_dom"/>
</dbReference>
<dbReference type="GO" id="GO:0008289">
    <property type="term" value="F:lipid binding"/>
    <property type="evidence" value="ECO:0007669"/>
    <property type="project" value="InterPro"/>
</dbReference>
<dbReference type="Gene3D" id="3.15.10.10">
    <property type="entry name" value="Bactericidal permeability-increasing protein, domain 1"/>
    <property type="match status" value="1"/>
</dbReference>
<accession>A0A8J8NNU7</accession>
<evidence type="ECO:0000313" key="2">
    <source>
        <dbReference type="EMBL" id="TNV79117.1"/>
    </source>
</evidence>
<dbReference type="PANTHER" id="PTHR10504">
    <property type="entry name" value="BACTERICIDAL PERMEABILITY-INCREASING BPI PROTEIN-RELATED"/>
    <property type="match status" value="1"/>
</dbReference>
<dbReference type="PANTHER" id="PTHR10504:SF131">
    <property type="entry name" value="BPI2 DOMAIN-CONTAINING PROTEIN"/>
    <property type="match status" value="1"/>
</dbReference>
<protein>
    <recommendedName>
        <fullName evidence="4">Lipid-binding serum glycoprotein C-terminal domain-containing protein</fullName>
    </recommendedName>
</protein>
<reference evidence="2" key="1">
    <citation type="submission" date="2019-06" db="EMBL/GenBank/DDBJ databases">
        <authorList>
            <person name="Zheng W."/>
        </authorList>
    </citation>
    <scope>NUCLEOTIDE SEQUENCE</scope>
    <source>
        <strain evidence="2">QDHG01</strain>
    </source>
</reference>
<organism evidence="2 3">
    <name type="scientific">Halteria grandinella</name>
    <dbReference type="NCBI Taxonomy" id="5974"/>
    <lineage>
        <taxon>Eukaryota</taxon>
        <taxon>Sar</taxon>
        <taxon>Alveolata</taxon>
        <taxon>Ciliophora</taxon>
        <taxon>Intramacronucleata</taxon>
        <taxon>Spirotrichea</taxon>
        <taxon>Stichotrichia</taxon>
        <taxon>Sporadotrichida</taxon>
        <taxon>Halteriidae</taxon>
        <taxon>Halteria</taxon>
    </lineage>
</organism>
<dbReference type="InterPro" id="IPR032942">
    <property type="entry name" value="BPI/LBP/Plunc"/>
</dbReference>
<dbReference type="AlphaFoldDB" id="A0A8J8NNU7"/>
<dbReference type="Proteomes" id="UP000785679">
    <property type="component" value="Unassembled WGS sequence"/>
</dbReference>
<dbReference type="SUPFAM" id="SSF55394">
    <property type="entry name" value="Bactericidal permeability-increasing protein, BPI"/>
    <property type="match status" value="2"/>
</dbReference>
<proteinExistence type="predicted"/>
<keyword evidence="1" id="KW-0732">Signal</keyword>